<reference evidence="2" key="1">
    <citation type="submission" date="2020-07" db="EMBL/GenBank/DDBJ databases">
        <title>Multicomponent nature underlies the extraordinary mechanical properties of spider dragline silk.</title>
        <authorList>
            <person name="Kono N."/>
            <person name="Nakamura H."/>
            <person name="Mori M."/>
            <person name="Yoshida Y."/>
            <person name="Ohtoshi R."/>
            <person name="Malay A.D."/>
            <person name="Moran D.A.P."/>
            <person name="Tomita M."/>
            <person name="Numata K."/>
            <person name="Arakawa K."/>
        </authorList>
    </citation>
    <scope>NUCLEOTIDE SEQUENCE</scope>
</reference>
<dbReference type="AlphaFoldDB" id="A0A8X6L0L0"/>
<keyword evidence="1" id="KW-0472">Membrane</keyword>
<feature type="transmembrane region" description="Helical" evidence="1">
    <location>
        <begin position="98"/>
        <end position="118"/>
    </location>
</feature>
<feature type="transmembrane region" description="Helical" evidence="1">
    <location>
        <begin position="66"/>
        <end position="86"/>
    </location>
</feature>
<feature type="transmembrane region" description="Helical" evidence="1">
    <location>
        <begin position="30"/>
        <end position="54"/>
    </location>
</feature>
<dbReference type="EMBL" id="BMAO01023808">
    <property type="protein sequence ID" value="GFQ91051.1"/>
    <property type="molecule type" value="Genomic_DNA"/>
</dbReference>
<comment type="caution">
    <text evidence="2">The sequence shown here is derived from an EMBL/GenBank/DDBJ whole genome shotgun (WGS) entry which is preliminary data.</text>
</comment>
<evidence type="ECO:0000313" key="3">
    <source>
        <dbReference type="Proteomes" id="UP000887116"/>
    </source>
</evidence>
<dbReference type="OrthoDB" id="6425309at2759"/>
<keyword evidence="1" id="KW-0812">Transmembrane</keyword>
<sequence>MKWKRRMLKESRFTSPMAYYGEKYGRRQKACLVVSVFILILGLLLIILGILISLQSRNRKCHKVKHMLIGVYLVIAGISGIVGYWPRKARLPLKDNRSRGSVAIFLIFCTLVTVGVMLDNTTLNCIFSHEARSSEAPRLYVVLGLVEVAGMHIAHLLCALCIGLSSPDLWSSKLGWYRKSEKLLNSSTKHKSSSKALHLPEARTHIQEAAGTGDKVTVVSLPETDGIVYAVPEEQYVIRRGEATYMAPAGNTSLTAFFPTYRTQTN</sequence>
<proteinExistence type="predicted"/>
<accession>A0A8X6L0L0</accession>
<keyword evidence="1" id="KW-1133">Transmembrane helix</keyword>
<dbReference type="Proteomes" id="UP000887116">
    <property type="component" value="Unassembled WGS sequence"/>
</dbReference>
<protein>
    <submittedName>
        <fullName evidence="2">Uncharacterized protein</fullName>
    </submittedName>
</protein>
<name>A0A8X6L0L0_TRICU</name>
<organism evidence="2 3">
    <name type="scientific">Trichonephila clavata</name>
    <name type="common">Joro spider</name>
    <name type="synonym">Nephila clavata</name>
    <dbReference type="NCBI Taxonomy" id="2740835"/>
    <lineage>
        <taxon>Eukaryota</taxon>
        <taxon>Metazoa</taxon>
        <taxon>Ecdysozoa</taxon>
        <taxon>Arthropoda</taxon>
        <taxon>Chelicerata</taxon>
        <taxon>Arachnida</taxon>
        <taxon>Araneae</taxon>
        <taxon>Araneomorphae</taxon>
        <taxon>Entelegynae</taxon>
        <taxon>Araneoidea</taxon>
        <taxon>Nephilidae</taxon>
        <taxon>Trichonephila</taxon>
    </lineage>
</organism>
<evidence type="ECO:0000313" key="2">
    <source>
        <dbReference type="EMBL" id="GFQ91051.1"/>
    </source>
</evidence>
<gene>
    <name evidence="2" type="primary">X975_19611</name>
    <name evidence="2" type="ORF">TNCT_390611</name>
</gene>
<keyword evidence="3" id="KW-1185">Reference proteome</keyword>
<evidence type="ECO:0000256" key="1">
    <source>
        <dbReference type="SAM" id="Phobius"/>
    </source>
</evidence>